<organism evidence="2 4">
    <name type="scientific">Sediminibacterium goheungense</name>
    <dbReference type="NCBI Taxonomy" id="1086393"/>
    <lineage>
        <taxon>Bacteria</taxon>
        <taxon>Pseudomonadati</taxon>
        <taxon>Bacteroidota</taxon>
        <taxon>Chitinophagia</taxon>
        <taxon>Chitinophagales</taxon>
        <taxon>Chitinophagaceae</taxon>
        <taxon>Sediminibacterium</taxon>
    </lineage>
</organism>
<dbReference type="RefSeq" id="WP_133475624.1">
    <property type="nucleotide sequence ID" value="NZ_SNWP01000014.1"/>
</dbReference>
<dbReference type="EMBL" id="SNWP01000014">
    <property type="protein sequence ID" value="TDO25045.1"/>
    <property type="molecule type" value="Genomic_DNA"/>
</dbReference>
<keyword evidence="4" id="KW-1185">Reference proteome</keyword>
<dbReference type="Proteomes" id="UP000295741">
    <property type="component" value="Unassembled WGS sequence"/>
</dbReference>
<dbReference type="Pfam" id="PF07610">
    <property type="entry name" value="DUF1573"/>
    <property type="match status" value="1"/>
</dbReference>
<proteinExistence type="predicted"/>
<dbReference type="EMBL" id="SNWP01000016">
    <property type="protein sequence ID" value="TDO23442.1"/>
    <property type="molecule type" value="Genomic_DNA"/>
</dbReference>
<feature type="chain" id="PRO_5044608892" evidence="1">
    <location>
        <begin position="18"/>
        <end position="146"/>
    </location>
</feature>
<reference evidence="2 4" key="1">
    <citation type="submission" date="2019-03" db="EMBL/GenBank/DDBJ databases">
        <title>Genomic Encyclopedia of Archaeal and Bacterial Type Strains, Phase II (KMG-II): from individual species to whole genera.</title>
        <authorList>
            <person name="Goeker M."/>
        </authorList>
    </citation>
    <scope>NUCLEOTIDE SEQUENCE [LARGE SCALE GENOMIC DNA]</scope>
    <source>
        <strain evidence="2 4">DSM 28323</strain>
    </source>
</reference>
<gene>
    <name evidence="3" type="ORF">BC659_3060</name>
    <name evidence="2" type="ORF">BC659_3302</name>
</gene>
<comment type="caution">
    <text evidence="2">The sequence shown here is derived from an EMBL/GenBank/DDBJ whole genome shotgun (WGS) entry which is preliminary data.</text>
</comment>
<dbReference type="PROSITE" id="PS51257">
    <property type="entry name" value="PROKAR_LIPOPROTEIN"/>
    <property type="match status" value="1"/>
</dbReference>
<evidence type="ECO:0000313" key="4">
    <source>
        <dbReference type="Proteomes" id="UP000295741"/>
    </source>
</evidence>
<feature type="signal peptide" evidence="1">
    <location>
        <begin position="1"/>
        <end position="17"/>
    </location>
</feature>
<dbReference type="AlphaFoldDB" id="A0A4R6IMP8"/>
<dbReference type="PANTHER" id="PTHR37833:SF1">
    <property type="entry name" value="SIGNAL PEPTIDE PROTEIN"/>
    <property type="match status" value="1"/>
</dbReference>
<dbReference type="InterPro" id="IPR013783">
    <property type="entry name" value="Ig-like_fold"/>
</dbReference>
<accession>A0A4R6IMP8</accession>
<evidence type="ECO:0000256" key="1">
    <source>
        <dbReference type="SAM" id="SignalP"/>
    </source>
</evidence>
<name>A0A4R6IMP8_9BACT</name>
<protein>
    <submittedName>
        <fullName evidence="2">Uncharacterized protein DUF1573</fullName>
    </submittedName>
</protein>
<dbReference type="OrthoDB" id="826619at2"/>
<sequence length="146" mass="15862">MKRIVVIVFIVSSWMMACTGPDKTAPAADSHLADTANYTTIQWLDSLVDFGTITQGEKIQLKFRFKNTGNKPLFITNVRAGCGCTVPSYTKEAVAPGAEGEVMAAFDTNRSLAGDTRKTVVVHTNTRNGSEHNLIFTGHVKEAKVN</sequence>
<evidence type="ECO:0000313" key="2">
    <source>
        <dbReference type="EMBL" id="TDO23442.1"/>
    </source>
</evidence>
<keyword evidence="1" id="KW-0732">Signal</keyword>
<dbReference type="InterPro" id="IPR011467">
    <property type="entry name" value="DUF1573"/>
</dbReference>
<evidence type="ECO:0000313" key="3">
    <source>
        <dbReference type="EMBL" id="TDO25045.1"/>
    </source>
</evidence>
<dbReference type="Gene3D" id="2.60.40.10">
    <property type="entry name" value="Immunoglobulins"/>
    <property type="match status" value="1"/>
</dbReference>
<dbReference type="PANTHER" id="PTHR37833">
    <property type="entry name" value="LIPOPROTEIN-RELATED"/>
    <property type="match status" value="1"/>
</dbReference>